<feature type="transmembrane region" description="Helical" evidence="2">
    <location>
        <begin position="106"/>
        <end position="125"/>
    </location>
</feature>
<organism evidence="5 6">
    <name type="scientific">Amycolatopsis orientalis</name>
    <name type="common">Nocardia orientalis</name>
    <dbReference type="NCBI Taxonomy" id="31958"/>
    <lineage>
        <taxon>Bacteria</taxon>
        <taxon>Bacillati</taxon>
        <taxon>Actinomycetota</taxon>
        <taxon>Actinomycetes</taxon>
        <taxon>Pseudonocardiales</taxon>
        <taxon>Pseudonocardiaceae</taxon>
        <taxon>Amycolatopsis</taxon>
    </lineage>
</organism>
<proteinExistence type="predicted"/>
<feature type="transmembrane region" description="Helical" evidence="2">
    <location>
        <begin position="131"/>
        <end position="148"/>
    </location>
</feature>
<dbReference type="eggNOG" id="COG2311">
    <property type="taxonomic scope" value="Bacteria"/>
</dbReference>
<dbReference type="STRING" id="31958.SD37_23365"/>
<evidence type="ECO:0000259" key="4">
    <source>
        <dbReference type="Pfam" id="PF07786"/>
    </source>
</evidence>
<feature type="domain" description="DUF418" evidence="3">
    <location>
        <begin position="321"/>
        <end position="428"/>
    </location>
</feature>
<dbReference type="AlphaFoldDB" id="A0A193C1K7"/>
<feature type="transmembrane region" description="Helical" evidence="2">
    <location>
        <begin position="43"/>
        <end position="69"/>
    </location>
</feature>
<evidence type="ECO:0008006" key="7">
    <source>
        <dbReference type="Google" id="ProtNLM"/>
    </source>
</evidence>
<dbReference type="InterPro" id="IPR007349">
    <property type="entry name" value="DUF418"/>
</dbReference>
<feature type="transmembrane region" description="Helical" evidence="2">
    <location>
        <begin position="358"/>
        <end position="381"/>
    </location>
</feature>
<feature type="transmembrane region" description="Helical" evidence="2">
    <location>
        <begin position="202"/>
        <end position="224"/>
    </location>
</feature>
<dbReference type="InterPro" id="IPR052529">
    <property type="entry name" value="Bact_Transport_Assoc"/>
</dbReference>
<feature type="transmembrane region" description="Helical" evidence="2">
    <location>
        <begin position="75"/>
        <end position="94"/>
    </location>
</feature>
<dbReference type="RefSeq" id="WP_044854897.1">
    <property type="nucleotide sequence ID" value="NZ_CP016174.1"/>
</dbReference>
<dbReference type="Proteomes" id="UP000093695">
    <property type="component" value="Chromosome"/>
</dbReference>
<dbReference type="PANTHER" id="PTHR30590:SF3">
    <property type="entry name" value="HYPOTHETICAL MEMBRANE SPANNING PROTEIN"/>
    <property type="match status" value="1"/>
</dbReference>
<feature type="transmembrane region" description="Helical" evidence="2">
    <location>
        <begin position="393"/>
        <end position="410"/>
    </location>
</feature>
<evidence type="ECO:0000313" key="5">
    <source>
        <dbReference type="EMBL" id="ANN18285.1"/>
    </source>
</evidence>
<dbReference type="PANTHER" id="PTHR30590">
    <property type="entry name" value="INNER MEMBRANE PROTEIN"/>
    <property type="match status" value="1"/>
</dbReference>
<feature type="transmembrane region" description="Helical" evidence="2">
    <location>
        <begin position="155"/>
        <end position="182"/>
    </location>
</feature>
<dbReference type="EMBL" id="CP016174">
    <property type="protein sequence ID" value="ANN18285.1"/>
    <property type="molecule type" value="Genomic_DNA"/>
</dbReference>
<sequence length="434" mass="45406">MSQIESSQGSPPPPPPELAEPAGPVEAGPSTARLIGVDLARALAVFGMYAVHLGPAPTAVSGFGGWLLGLAEGRASALFATLAGFSLMLIAGRLEPKTGLAGRQARARIVIRAVILFAMGTLLAMTDAGTVVILAYYGVYFLLALPLLRLRAKTLAIIAAVLAVFTPLAKFGLAALVSGPIMETINAYDPLKRLSEVGVLDLLLSGLYPTITWMTFVVAGMALGRADLDSSAVRRRLAAIGAALIAFGYGVPWLLTRFIDGLREAAEQPWGRGAEKAGSAAAKTLGEGAKAMAEGGKSMVEGGPKGMDGSGWGLLLARPHSSSTFDLVGSVGIAIIVLVGATVLLSRLSWLRRLMTPVIAVGTMSLTLYVGHFLVGAQFGALGKGQGAGNNSAMVLFWFIIGATVFAWFWSRFFRRGPLEYLLHLATKAAKFVR</sequence>
<protein>
    <recommendedName>
        <fullName evidence="7">DUF418 domain-containing protein</fullName>
    </recommendedName>
</protein>
<keyword evidence="6" id="KW-1185">Reference proteome</keyword>
<evidence type="ECO:0000256" key="1">
    <source>
        <dbReference type="SAM" id="MobiDB-lite"/>
    </source>
</evidence>
<evidence type="ECO:0000313" key="6">
    <source>
        <dbReference type="Proteomes" id="UP000093695"/>
    </source>
</evidence>
<name>A0A193C1K7_AMYOR</name>
<dbReference type="Pfam" id="PF04235">
    <property type="entry name" value="DUF418"/>
    <property type="match status" value="1"/>
</dbReference>
<keyword evidence="2" id="KW-0472">Membrane</keyword>
<keyword evidence="2" id="KW-1133">Transmembrane helix</keyword>
<evidence type="ECO:0000256" key="2">
    <source>
        <dbReference type="SAM" id="Phobius"/>
    </source>
</evidence>
<dbReference type="InterPro" id="IPR012429">
    <property type="entry name" value="HGSNAT_cat"/>
</dbReference>
<dbReference type="Pfam" id="PF07786">
    <property type="entry name" value="HGSNAT_cat"/>
    <property type="match status" value="1"/>
</dbReference>
<reference evidence="5 6" key="1">
    <citation type="journal article" date="2015" name="Genome Announc.">
        <title>Draft Genome Sequence of Norvancomycin-Producing Strain Amycolatopsis orientalis CPCC200066.</title>
        <authorList>
            <person name="Lei X."/>
            <person name="Yuan F."/>
            <person name="Shi Y."/>
            <person name="Li X."/>
            <person name="Wang L."/>
            <person name="Hong B."/>
        </authorList>
    </citation>
    <scope>NUCLEOTIDE SEQUENCE [LARGE SCALE GENOMIC DNA]</scope>
    <source>
        <strain evidence="5 6">B-37</strain>
    </source>
</reference>
<feature type="transmembrane region" description="Helical" evidence="2">
    <location>
        <begin position="236"/>
        <end position="255"/>
    </location>
</feature>
<feature type="domain" description="Heparan-alpha-glucosaminide N-acetyltransferase catalytic" evidence="4">
    <location>
        <begin position="33"/>
        <end position="230"/>
    </location>
</feature>
<evidence type="ECO:0000259" key="3">
    <source>
        <dbReference type="Pfam" id="PF04235"/>
    </source>
</evidence>
<feature type="transmembrane region" description="Helical" evidence="2">
    <location>
        <begin position="327"/>
        <end position="346"/>
    </location>
</feature>
<gene>
    <name evidence="5" type="ORF">SD37_23365</name>
</gene>
<dbReference type="KEGG" id="aori:SD37_23365"/>
<feature type="region of interest" description="Disordered" evidence="1">
    <location>
        <begin position="1"/>
        <end position="25"/>
    </location>
</feature>
<keyword evidence="2" id="KW-0812">Transmembrane</keyword>
<accession>A0A193C1K7</accession>